<protein>
    <submittedName>
        <fullName evidence="2">Phosphopantetheine-binding protein</fullName>
    </submittedName>
</protein>
<name>A0ABW3BAP9_9ACTN</name>
<sequence>MSESRTAALESVTEWILSKNPERETIGMDEDLIENRLVDSLSFVEFIFTIEQASGTEVPMETLDLELLRTLDSISKNFFASHPVNG</sequence>
<organism evidence="2 3">
    <name type="scientific">Streptomonospora algeriensis</name>
    <dbReference type="NCBI Taxonomy" id="995084"/>
    <lineage>
        <taxon>Bacteria</taxon>
        <taxon>Bacillati</taxon>
        <taxon>Actinomycetota</taxon>
        <taxon>Actinomycetes</taxon>
        <taxon>Streptosporangiales</taxon>
        <taxon>Nocardiopsidaceae</taxon>
        <taxon>Streptomonospora</taxon>
    </lineage>
</organism>
<dbReference type="Gene3D" id="1.10.1200.10">
    <property type="entry name" value="ACP-like"/>
    <property type="match status" value="1"/>
</dbReference>
<evidence type="ECO:0000313" key="3">
    <source>
        <dbReference type="Proteomes" id="UP001596956"/>
    </source>
</evidence>
<evidence type="ECO:0000313" key="2">
    <source>
        <dbReference type="EMBL" id="MFD0799789.1"/>
    </source>
</evidence>
<dbReference type="InterPro" id="IPR036736">
    <property type="entry name" value="ACP-like_sf"/>
</dbReference>
<gene>
    <name evidence="2" type="ORF">ACFQZU_00440</name>
</gene>
<dbReference type="PROSITE" id="PS50075">
    <property type="entry name" value="CARRIER"/>
    <property type="match status" value="1"/>
</dbReference>
<proteinExistence type="predicted"/>
<dbReference type="SUPFAM" id="SSF47336">
    <property type="entry name" value="ACP-like"/>
    <property type="match status" value="1"/>
</dbReference>
<accession>A0ABW3BAP9</accession>
<comment type="caution">
    <text evidence="2">The sequence shown here is derived from an EMBL/GenBank/DDBJ whole genome shotgun (WGS) entry which is preliminary data.</text>
</comment>
<keyword evidence="3" id="KW-1185">Reference proteome</keyword>
<reference evidence="3" key="1">
    <citation type="journal article" date="2019" name="Int. J. Syst. Evol. Microbiol.">
        <title>The Global Catalogue of Microorganisms (GCM) 10K type strain sequencing project: providing services to taxonomists for standard genome sequencing and annotation.</title>
        <authorList>
            <consortium name="The Broad Institute Genomics Platform"/>
            <consortium name="The Broad Institute Genome Sequencing Center for Infectious Disease"/>
            <person name="Wu L."/>
            <person name="Ma J."/>
        </authorList>
    </citation>
    <scope>NUCLEOTIDE SEQUENCE [LARGE SCALE GENOMIC DNA]</scope>
    <source>
        <strain evidence="3">CCUG 63369</strain>
    </source>
</reference>
<dbReference type="Pfam" id="PF00550">
    <property type="entry name" value="PP-binding"/>
    <property type="match status" value="1"/>
</dbReference>
<evidence type="ECO:0000259" key="1">
    <source>
        <dbReference type="PROSITE" id="PS50075"/>
    </source>
</evidence>
<dbReference type="InterPro" id="IPR009081">
    <property type="entry name" value="PP-bd_ACP"/>
</dbReference>
<feature type="domain" description="Carrier" evidence="1">
    <location>
        <begin position="3"/>
        <end position="82"/>
    </location>
</feature>
<dbReference type="EMBL" id="JBHTHR010000004">
    <property type="protein sequence ID" value="MFD0799789.1"/>
    <property type="molecule type" value="Genomic_DNA"/>
</dbReference>
<dbReference type="Proteomes" id="UP001596956">
    <property type="component" value="Unassembled WGS sequence"/>
</dbReference>